<name>B9RQ24_RICCO</name>
<gene>
    <name evidence="1" type="ORF">RCOM_0952140</name>
</gene>
<dbReference type="EMBL" id="EQ973800">
    <property type="protein sequence ID" value="EEF46512.1"/>
    <property type="molecule type" value="Genomic_DNA"/>
</dbReference>
<evidence type="ECO:0000313" key="1">
    <source>
        <dbReference type="EMBL" id="EEF46512.1"/>
    </source>
</evidence>
<dbReference type="Gene3D" id="3.10.20.30">
    <property type="match status" value="1"/>
</dbReference>
<reference evidence="2" key="1">
    <citation type="journal article" date="2010" name="Nat. Biotechnol.">
        <title>Draft genome sequence of the oilseed species Ricinus communis.</title>
        <authorList>
            <person name="Chan A.P."/>
            <person name="Crabtree J."/>
            <person name="Zhao Q."/>
            <person name="Lorenzi H."/>
            <person name="Orvis J."/>
            <person name="Puiu D."/>
            <person name="Melake-Berhan A."/>
            <person name="Jones K.M."/>
            <person name="Redman J."/>
            <person name="Chen G."/>
            <person name="Cahoon E.B."/>
            <person name="Gedil M."/>
            <person name="Stanke M."/>
            <person name="Haas B.J."/>
            <person name="Wortman J.R."/>
            <person name="Fraser-Liggett C.M."/>
            <person name="Ravel J."/>
            <person name="Rabinowicz P.D."/>
        </authorList>
    </citation>
    <scope>NUCLEOTIDE SEQUENCE [LARGE SCALE GENOMIC DNA]</scope>
    <source>
        <strain evidence="2">cv. Hale</strain>
    </source>
</reference>
<organism evidence="1 2">
    <name type="scientific">Ricinus communis</name>
    <name type="common">Castor bean</name>
    <dbReference type="NCBI Taxonomy" id="3988"/>
    <lineage>
        <taxon>Eukaryota</taxon>
        <taxon>Viridiplantae</taxon>
        <taxon>Streptophyta</taxon>
        <taxon>Embryophyta</taxon>
        <taxon>Tracheophyta</taxon>
        <taxon>Spermatophyta</taxon>
        <taxon>Magnoliopsida</taxon>
        <taxon>eudicotyledons</taxon>
        <taxon>Gunneridae</taxon>
        <taxon>Pentapetalae</taxon>
        <taxon>rosids</taxon>
        <taxon>fabids</taxon>
        <taxon>Malpighiales</taxon>
        <taxon>Euphorbiaceae</taxon>
        <taxon>Acalyphoideae</taxon>
        <taxon>Acalypheae</taxon>
        <taxon>Ricinus</taxon>
    </lineage>
</organism>
<accession>B9RQ24</accession>
<dbReference type="AlphaFoldDB" id="B9RQ24"/>
<evidence type="ECO:0000313" key="2">
    <source>
        <dbReference type="Proteomes" id="UP000008311"/>
    </source>
</evidence>
<dbReference type="eggNOG" id="KOG0430">
    <property type="taxonomic scope" value="Eukaryota"/>
</dbReference>
<keyword evidence="2" id="KW-1185">Reference proteome</keyword>
<dbReference type="Proteomes" id="UP000008311">
    <property type="component" value="Unassembled WGS sequence"/>
</dbReference>
<dbReference type="InParanoid" id="B9RQ24"/>
<sequence>MEEEKEREKNSSSLVFAVNGQRFELSSVISSTTVLEFLRTHTPFKSVKLGCGEEIL</sequence>
<proteinExistence type="predicted"/>
<protein>
    <submittedName>
        <fullName evidence="1">Aldehyde oxidase, putative</fullName>
    </submittedName>
</protein>
<dbReference type="InterPro" id="IPR012675">
    <property type="entry name" value="Beta-grasp_dom_sf"/>
</dbReference>
<dbReference type="STRING" id="3988.B9RQ24"/>